<sequence length="209" mass="23928">MNGPFESSQAQTAILLPVEFQALCLPPQLLPGEHQGHYNALQAAIFRDLQPQSAVEWLLAIDIVELSWEMHRYRVLRQRVLSSYRQKAIEQMLRRIDLVGIAPEFRGGAEIHTIQNALDWQLDPVAAEDIESRLSSYGFDQHAISMETYVEAQQILALFESLLNGAQLRRLLLIKELNNHRRLGPAQSGRPPQRRESSNMLLTPDNRNW</sequence>
<keyword evidence="3" id="KW-1185">Reference proteome</keyword>
<comment type="caution">
    <text evidence="2">The sequence shown here is derived from an EMBL/GenBank/DDBJ whole genome shotgun (WGS) entry which is preliminary data.</text>
</comment>
<protein>
    <submittedName>
        <fullName evidence="2">Uncharacterized protein</fullName>
    </submittedName>
</protein>
<name>A0ABY0DU56_9BRAD</name>
<reference evidence="2 3" key="1">
    <citation type="submission" date="2018-10" db="EMBL/GenBank/DDBJ databases">
        <title>Bradyrhizobium sp. nov., effective nodules isolated from peanut in China.</title>
        <authorList>
            <person name="Li Y."/>
        </authorList>
    </citation>
    <scope>NUCLEOTIDE SEQUENCE [LARGE SCALE GENOMIC DNA]</scope>
    <source>
        <strain evidence="2 3">CCBAU 53426</strain>
    </source>
</reference>
<dbReference type="Proteomes" id="UP000290401">
    <property type="component" value="Unassembled WGS sequence"/>
</dbReference>
<feature type="compositionally biased region" description="Polar residues" evidence="1">
    <location>
        <begin position="198"/>
        <end position="209"/>
    </location>
</feature>
<feature type="region of interest" description="Disordered" evidence="1">
    <location>
        <begin position="182"/>
        <end position="209"/>
    </location>
</feature>
<dbReference type="RefSeq" id="WP_128958807.1">
    <property type="nucleotide sequence ID" value="NZ_RDQZ01000070.1"/>
</dbReference>
<accession>A0ABY0DU56</accession>
<dbReference type="EMBL" id="RDQZ01000070">
    <property type="protein sequence ID" value="RXH03658.1"/>
    <property type="molecule type" value="Genomic_DNA"/>
</dbReference>
<evidence type="ECO:0000256" key="1">
    <source>
        <dbReference type="SAM" id="MobiDB-lite"/>
    </source>
</evidence>
<gene>
    <name evidence="2" type="ORF">EAS56_37910</name>
</gene>
<proteinExistence type="predicted"/>
<evidence type="ECO:0000313" key="2">
    <source>
        <dbReference type="EMBL" id="RXH03658.1"/>
    </source>
</evidence>
<organism evidence="2 3">
    <name type="scientific">Bradyrhizobium guangzhouense</name>
    <dbReference type="NCBI Taxonomy" id="1325095"/>
    <lineage>
        <taxon>Bacteria</taxon>
        <taxon>Pseudomonadati</taxon>
        <taxon>Pseudomonadota</taxon>
        <taxon>Alphaproteobacteria</taxon>
        <taxon>Hyphomicrobiales</taxon>
        <taxon>Nitrobacteraceae</taxon>
        <taxon>Bradyrhizobium</taxon>
    </lineage>
</organism>
<evidence type="ECO:0000313" key="3">
    <source>
        <dbReference type="Proteomes" id="UP000290401"/>
    </source>
</evidence>